<comment type="caution">
    <text evidence="1">The sequence shown here is derived from an EMBL/GenBank/DDBJ whole genome shotgun (WGS) entry which is preliminary data.</text>
</comment>
<evidence type="ECO:0000313" key="2">
    <source>
        <dbReference type="Proteomes" id="UP000249016"/>
    </source>
</evidence>
<dbReference type="Proteomes" id="UP000249016">
    <property type="component" value="Unassembled WGS sequence"/>
</dbReference>
<proteinExistence type="predicted"/>
<accession>A0A327NDG3</accession>
<name>A0A327NDG3_9BACT</name>
<gene>
    <name evidence="1" type="ORF">HMF3257_00640</name>
</gene>
<keyword evidence="2" id="KW-1185">Reference proteome</keyword>
<sequence length="144" mass="16630">MFKLMQVLKSISRRNNLTQNHFRDFSVAMPADLLPILQSRLTFILLNNLYGTHKYPDLTTQELLDIDGMLCRHYGKDAHNFLLDGRQLSLLKRFLETERGLIIRSRLQVSGAYSNFDLWGLLTDLLVSAQRPTEVISLSFFGIE</sequence>
<organism evidence="1 2">
    <name type="scientific">Spirosoma telluris</name>
    <dbReference type="NCBI Taxonomy" id="2183553"/>
    <lineage>
        <taxon>Bacteria</taxon>
        <taxon>Pseudomonadati</taxon>
        <taxon>Bacteroidota</taxon>
        <taxon>Cytophagia</taxon>
        <taxon>Cytophagales</taxon>
        <taxon>Cytophagaceae</taxon>
        <taxon>Spirosoma</taxon>
    </lineage>
</organism>
<dbReference type="EMBL" id="QLII01000001">
    <property type="protein sequence ID" value="RAI73310.1"/>
    <property type="molecule type" value="Genomic_DNA"/>
</dbReference>
<protein>
    <submittedName>
        <fullName evidence="1">Uncharacterized protein</fullName>
    </submittedName>
</protein>
<evidence type="ECO:0000313" key="1">
    <source>
        <dbReference type="EMBL" id="RAI73310.1"/>
    </source>
</evidence>
<reference evidence="1 2" key="1">
    <citation type="submission" date="2018-06" db="EMBL/GenBank/DDBJ databases">
        <title>Spirosoma sp. HMF3257 Genome sequencing and assembly.</title>
        <authorList>
            <person name="Kang H."/>
            <person name="Cha I."/>
            <person name="Kim H."/>
            <person name="Kang J."/>
            <person name="Joh K."/>
        </authorList>
    </citation>
    <scope>NUCLEOTIDE SEQUENCE [LARGE SCALE GENOMIC DNA]</scope>
    <source>
        <strain evidence="1 2">HMF3257</strain>
    </source>
</reference>
<dbReference type="AlphaFoldDB" id="A0A327NDG3"/>